<dbReference type="Pfam" id="PF04665">
    <property type="entry name" value="Pox_A32"/>
    <property type="match status" value="1"/>
</dbReference>
<accession>A0A2Z6QC14</accession>
<gene>
    <name evidence="2" type="ORF">RclHR1_14230001</name>
</gene>
<dbReference type="EMBL" id="BEXD01000473">
    <property type="protein sequence ID" value="GBB87747.1"/>
    <property type="molecule type" value="Genomic_DNA"/>
</dbReference>
<dbReference type="InterPro" id="IPR006758">
    <property type="entry name" value="A32L"/>
</dbReference>
<comment type="caution">
    <text evidence="2">The sequence shown here is derived from an EMBL/GenBank/DDBJ whole genome shotgun (WGS) entry which is preliminary data.</text>
</comment>
<organism evidence="2 3">
    <name type="scientific">Rhizophagus clarus</name>
    <dbReference type="NCBI Taxonomy" id="94130"/>
    <lineage>
        <taxon>Eukaryota</taxon>
        <taxon>Fungi</taxon>
        <taxon>Fungi incertae sedis</taxon>
        <taxon>Mucoromycota</taxon>
        <taxon>Glomeromycotina</taxon>
        <taxon>Glomeromycetes</taxon>
        <taxon>Glomerales</taxon>
        <taxon>Glomeraceae</taxon>
        <taxon>Rhizophagus</taxon>
    </lineage>
</organism>
<evidence type="ECO:0000256" key="1">
    <source>
        <dbReference type="SAM" id="Coils"/>
    </source>
</evidence>
<reference evidence="2 3" key="1">
    <citation type="submission" date="2017-11" db="EMBL/GenBank/DDBJ databases">
        <title>The genome of Rhizophagus clarus HR1 reveals common genetic basis of auxotrophy among arbuscular mycorrhizal fungi.</title>
        <authorList>
            <person name="Kobayashi Y."/>
        </authorList>
    </citation>
    <scope>NUCLEOTIDE SEQUENCE [LARGE SCALE GENOMIC DNA]</scope>
    <source>
        <strain evidence="2 3">HR1</strain>
    </source>
</reference>
<dbReference type="Proteomes" id="UP000247702">
    <property type="component" value="Unassembled WGS sequence"/>
</dbReference>
<protein>
    <submittedName>
        <fullName evidence="2">Uncharacterized protein</fullName>
    </submittedName>
</protein>
<name>A0A2Z6QC14_9GLOM</name>
<proteinExistence type="predicted"/>
<evidence type="ECO:0000313" key="3">
    <source>
        <dbReference type="Proteomes" id="UP000247702"/>
    </source>
</evidence>
<evidence type="ECO:0000313" key="2">
    <source>
        <dbReference type="EMBL" id="GBB87747.1"/>
    </source>
</evidence>
<feature type="coiled-coil region" evidence="1">
    <location>
        <begin position="19"/>
        <end position="53"/>
    </location>
</feature>
<keyword evidence="1" id="KW-0175">Coiled coil</keyword>
<dbReference type="STRING" id="94130.A0A2Z6QC14"/>
<keyword evidence="3" id="KW-1185">Reference proteome</keyword>
<dbReference type="AlphaFoldDB" id="A0A2Z6QC14"/>
<sequence>MDSLKCKSEQEYIKLSDKNISLELAKMELEDTLAKKKNELMQVRDDLLSAQKAVIEKDSFLQETNTLLLEQILKISSESEVLGGISGLEKDNGIASPEITPKLPNSVFFQHAIIFLLIEKSDSDKTNLLGNLVLSDKDEYMQEDKKGRSCYIKCDDLIICGYHFDEPKWTYVRYIYNMILKDPKAPFYENISFRYIPPEKIPSIRAFLPERSTLIIFKDLCLVLTYIQNQISQFFRNGRHQYISNIYFTQKYYKVPTFIRENISYLVMYNGGDSQQDVFKIAVLPDEKHDWTFEIKYCQTKNMTGLWELSVARRKA</sequence>